<name>A0ABD2B7I8_VESSQ</name>
<accession>A0ABD2B7I8</accession>
<dbReference type="EMBL" id="JAUDFV010000132">
    <property type="protein sequence ID" value="KAL2728677.1"/>
    <property type="molecule type" value="Genomic_DNA"/>
</dbReference>
<keyword evidence="2" id="KW-1185">Reference proteome</keyword>
<organism evidence="1 2">
    <name type="scientific">Vespula squamosa</name>
    <name type="common">Southern yellow jacket</name>
    <name type="synonym">Wasp</name>
    <dbReference type="NCBI Taxonomy" id="30214"/>
    <lineage>
        <taxon>Eukaryota</taxon>
        <taxon>Metazoa</taxon>
        <taxon>Ecdysozoa</taxon>
        <taxon>Arthropoda</taxon>
        <taxon>Hexapoda</taxon>
        <taxon>Insecta</taxon>
        <taxon>Pterygota</taxon>
        <taxon>Neoptera</taxon>
        <taxon>Endopterygota</taxon>
        <taxon>Hymenoptera</taxon>
        <taxon>Apocrita</taxon>
        <taxon>Aculeata</taxon>
        <taxon>Vespoidea</taxon>
        <taxon>Vespidae</taxon>
        <taxon>Vespinae</taxon>
        <taxon>Vespula</taxon>
    </lineage>
</organism>
<proteinExistence type="predicted"/>
<evidence type="ECO:0000313" key="1">
    <source>
        <dbReference type="EMBL" id="KAL2728677.1"/>
    </source>
</evidence>
<dbReference type="Proteomes" id="UP001607302">
    <property type="component" value="Unassembled WGS sequence"/>
</dbReference>
<protein>
    <recommendedName>
        <fullName evidence="3">Maturase K</fullName>
    </recommendedName>
</protein>
<dbReference type="AlphaFoldDB" id="A0ABD2B7I8"/>
<reference evidence="1 2" key="1">
    <citation type="journal article" date="2024" name="Ann. Entomol. Soc. Am.">
        <title>Genomic analyses of the southern and eastern yellowjacket wasps (Hymenoptera: Vespidae) reveal evolutionary signatures of social life.</title>
        <authorList>
            <person name="Catto M.A."/>
            <person name="Caine P.B."/>
            <person name="Orr S.E."/>
            <person name="Hunt B.G."/>
            <person name="Goodisman M.A.D."/>
        </authorList>
    </citation>
    <scope>NUCLEOTIDE SEQUENCE [LARGE SCALE GENOMIC DNA]</scope>
    <source>
        <strain evidence="1">233</strain>
        <tissue evidence="1">Head and thorax</tissue>
    </source>
</reference>
<evidence type="ECO:0008006" key="3">
    <source>
        <dbReference type="Google" id="ProtNLM"/>
    </source>
</evidence>
<gene>
    <name evidence="1" type="ORF">V1478_006309</name>
</gene>
<comment type="caution">
    <text evidence="1">The sequence shown here is derived from an EMBL/GenBank/DDBJ whole genome shotgun (WGS) entry which is preliminary data.</text>
</comment>
<evidence type="ECO:0000313" key="2">
    <source>
        <dbReference type="Proteomes" id="UP001607302"/>
    </source>
</evidence>
<sequence length="72" mass="8393">MEHAICMKESMLPSIGERVLYNQLVTKKNNHKKSHISTITDYRHFLLTSAVIELVFSRIPTSKHRNSFFPYG</sequence>